<keyword evidence="1" id="KW-1133">Transmembrane helix</keyword>
<feature type="transmembrane region" description="Helical" evidence="1">
    <location>
        <begin position="34"/>
        <end position="55"/>
    </location>
</feature>
<comment type="caution">
    <text evidence="2">The sequence shown here is derived from an EMBL/GenBank/DDBJ whole genome shotgun (WGS) entry which is preliminary data.</text>
</comment>
<sequence>MISVHRLSRISIRHNIYPHLYHSVTHLMILLDHVYRIITILIMILIIILLLKIILMMEQMIKREMMIRLLLLFLHHCRIMKIMKINH</sequence>
<keyword evidence="3" id="KW-1185">Reference proteome</keyword>
<reference evidence="2 3" key="1">
    <citation type="submission" date="2017-03" db="EMBL/GenBank/DDBJ databases">
        <title>Genome Survey of Euroglyphus maynei.</title>
        <authorList>
            <person name="Arlian L.G."/>
            <person name="Morgan M.S."/>
            <person name="Rider S.D."/>
        </authorList>
    </citation>
    <scope>NUCLEOTIDE SEQUENCE [LARGE SCALE GENOMIC DNA]</scope>
    <source>
        <strain evidence="2">Arlian Lab</strain>
        <tissue evidence="2">Whole body</tissue>
    </source>
</reference>
<evidence type="ECO:0000313" key="3">
    <source>
        <dbReference type="Proteomes" id="UP000194236"/>
    </source>
</evidence>
<accession>A0A1Y3B4N4</accession>
<name>A0A1Y3B4N4_EURMA</name>
<keyword evidence="1" id="KW-0472">Membrane</keyword>
<evidence type="ECO:0000313" key="2">
    <source>
        <dbReference type="EMBL" id="OTF75790.1"/>
    </source>
</evidence>
<organism evidence="2 3">
    <name type="scientific">Euroglyphus maynei</name>
    <name type="common">Mayne's house dust mite</name>
    <dbReference type="NCBI Taxonomy" id="6958"/>
    <lineage>
        <taxon>Eukaryota</taxon>
        <taxon>Metazoa</taxon>
        <taxon>Ecdysozoa</taxon>
        <taxon>Arthropoda</taxon>
        <taxon>Chelicerata</taxon>
        <taxon>Arachnida</taxon>
        <taxon>Acari</taxon>
        <taxon>Acariformes</taxon>
        <taxon>Sarcoptiformes</taxon>
        <taxon>Astigmata</taxon>
        <taxon>Psoroptidia</taxon>
        <taxon>Analgoidea</taxon>
        <taxon>Pyroglyphidae</taxon>
        <taxon>Pyroglyphinae</taxon>
        <taxon>Euroglyphus</taxon>
    </lineage>
</organism>
<gene>
    <name evidence="2" type="ORF">BLA29_001816</name>
</gene>
<dbReference type="EMBL" id="MUJZ01040362">
    <property type="protein sequence ID" value="OTF75790.1"/>
    <property type="molecule type" value="Genomic_DNA"/>
</dbReference>
<dbReference type="Proteomes" id="UP000194236">
    <property type="component" value="Unassembled WGS sequence"/>
</dbReference>
<dbReference type="AlphaFoldDB" id="A0A1Y3B4N4"/>
<protein>
    <submittedName>
        <fullName evidence="2">Uncharacterized protein</fullName>
    </submittedName>
</protein>
<keyword evidence="1" id="KW-0812">Transmembrane</keyword>
<proteinExistence type="predicted"/>
<evidence type="ECO:0000256" key="1">
    <source>
        <dbReference type="SAM" id="Phobius"/>
    </source>
</evidence>